<dbReference type="EMBL" id="AAGHTB010000018">
    <property type="protein sequence ID" value="EBO2050320.1"/>
    <property type="molecule type" value="Genomic_DNA"/>
</dbReference>
<dbReference type="EMBL" id="AAKNQD010000136">
    <property type="protein sequence ID" value="ECT7071196.1"/>
    <property type="molecule type" value="Genomic_DNA"/>
</dbReference>
<dbReference type="EMBL" id="AALKSI010000041">
    <property type="protein sequence ID" value="EDA6269912.1"/>
    <property type="molecule type" value="Genomic_DNA"/>
</dbReference>
<evidence type="ECO:0000313" key="17">
    <source>
        <dbReference type="EMBL" id="EBO1205990.1"/>
    </source>
</evidence>
<dbReference type="EMBL" id="AAGHPP010000091">
    <property type="protein sequence ID" value="EBO1575685.1"/>
    <property type="molecule type" value="Genomic_DNA"/>
</dbReference>
<dbReference type="PROSITE" id="PS50850">
    <property type="entry name" value="MFS"/>
    <property type="match status" value="1"/>
</dbReference>
<evidence type="ECO:0000256" key="4">
    <source>
        <dbReference type="ARBA" id="ARBA00022519"/>
    </source>
</evidence>
<dbReference type="EMBL" id="AAGHQA010000073">
    <property type="protein sequence ID" value="EBO1634467.1"/>
    <property type="molecule type" value="Genomic_DNA"/>
</dbReference>
<dbReference type="EMBL" id="AAKOFV010000078">
    <property type="protein sequence ID" value="ECT8993770.1"/>
    <property type="molecule type" value="Genomic_DNA"/>
</dbReference>
<evidence type="ECO:0000313" key="76">
    <source>
        <dbReference type="EMBL" id="EDG6698505.1"/>
    </source>
</evidence>
<dbReference type="EMBL" id="AAKIWH010000058">
    <property type="protein sequence ID" value="ECS2132538.1"/>
    <property type="molecule type" value="Genomic_DNA"/>
</dbReference>
<evidence type="ECO:0000313" key="77">
    <source>
        <dbReference type="EMBL" id="EDG7392429.1"/>
    </source>
</evidence>
<organism evidence="75">
    <name type="scientific">Salmonella enterica subsp. enterica serovar Kentucky</name>
    <dbReference type="NCBI Taxonomy" id="192955"/>
    <lineage>
        <taxon>Bacteria</taxon>
        <taxon>Pseudomonadati</taxon>
        <taxon>Pseudomonadota</taxon>
        <taxon>Gammaproteobacteria</taxon>
        <taxon>Enterobacterales</taxon>
        <taxon>Enterobacteriaceae</taxon>
        <taxon>Salmonella</taxon>
    </lineage>
</organism>
<evidence type="ECO:0000313" key="82">
    <source>
        <dbReference type="EMBL" id="EDI3729458.1"/>
    </source>
</evidence>
<feature type="transmembrane region" description="Helical" evidence="8">
    <location>
        <begin position="189"/>
        <end position="208"/>
    </location>
</feature>
<dbReference type="Proteomes" id="UP000839723">
    <property type="component" value="Unassembled WGS sequence"/>
</dbReference>
<evidence type="ECO:0000313" key="32">
    <source>
        <dbReference type="EMBL" id="EBZ3305691.1"/>
    </source>
</evidence>
<feature type="transmembrane region" description="Helical" evidence="8">
    <location>
        <begin position="397"/>
        <end position="419"/>
    </location>
</feature>
<dbReference type="EMBL" id="AAMCZO010000082">
    <property type="protein sequence ID" value="EDG1032641.1"/>
    <property type="molecule type" value="Genomic_DNA"/>
</dbReference>
<keyword evidence="6 8" id="KW-1133">Transmembrane helix</keyword>
<dbReference type="EMBL" id="AAHQUD010000014">
    <property type="protein sequence ID" value="EBZ3305691.1"/>
    <property type="molecule type" value="Genomic_DNA"/>
</dbReference>
<evidence type="ECO:0000313" key="21">
    <source>
        <dbReference type="EMBL" id="EBO2050320.1"/>
    </source>
</evidence>
<dbReference type="EMBL" id="AAKSVW010000061">
    <property type="protein sequence ID" value="ECV0336885.1"/>
    <property type="molecule type" value="Genomic_DNA"/>
</dbReference>
<evidence type="ECO:0000313" key="86">
    <source>
        <dbReference type="EMBL" id="KAA8312321.1"/>
    </source>
</evidence>
<evidence type="ECO:0000313" key="33">
    <source>
        <dbReference type="EMBL" id="ECA0090910.1"/>
    </source>
</evidence>
<evidence type="ECO:0000313" key="37">
    <source>
        <dbReference type="EMBL" id="ECA8833745.1"/>
    </source>
</evidence>
<dbReference type="EMBL" id="AAHJMM010000017">
    <property type="protein sequence ID" value="EBW8725769.1"/>
    <property type="molecule type" value="Genomic_DNA"/>
</dbReference>
<dbReference type="EMBL" id="AAHHJF010000016">
    <property type="protein sequence ID" value="EBW5969382.1"/>
    <property type="molecule type" value="Genomic_DNA"/>
</dbReference>
<dbReference type="EMBL" id="AAHVRN010000013">
    <property type="protein sequence ID" value="ECA8555570.1"/>
    <property type="molecule type" value="Genomic_DNA"/>
</dbReference>
<dbReference type="EMBL" id="AAKNKF010000014">
    <property type="protein sequence ID" value="ECT6384692.1"/>
    <property type="molecule type" value="Genomic_DNA"/>
</dbReference>
<evidence type="ECO:0000313" key="56">
    <source>
        <dbReference type="EMBL" id="ECU7502632.1"/>
    </source>
</evidence>
<evidence type="ECO:0000313" key="18">
    <source>
        <dbReference type="EMBL" id="EBO1575685.1"/>
    </source>
</evidence>
<dbReference type="EMBL" id="AAMKKX010000015">
    <property type="protein sequence ID" value="EDI2827019.1"/>
    <property type="molecule type" value="Genomic_DNA"/>
</dbReference>
<evidence type="ECO:0000313" key="81">
    <source>
        <dbReference type="EMBL" id="EDI2827019.1"/>
    </source>
</evidence>
<evidence type="ECO:0000256" key="5">
    <source>
        <dbReference type="ARBA" id="ARBA00022692"/>
    </source>
</evidence>
<dbReference type="EMBL" id="AAMLHW010000015">
    <property type="protein sequence ID" value="EDI5306225.1"/>
    <property type="molecule type" value="Genomic_DNA"/>
</dbReference>
<evidence type="ECO:0000313" key="20">
    <source>
        <dbReference type="EMBL" id="EBO1895669.1"/>
    </source>
</evidence>
<dbReference type="SUPFAM" id="SSF103473">
    <property type="entry name" value="MFS general substrate transporter"/>
    <property type="match status" value="2"/>
</dbReference>
<evidence type="ECO:0000313" key="87">
    <source>
        <dbReference type="Proteomes" id="UP000322839"/>
    </source>
</evidence>
<dbReference type="EMBL" id="AAMHWT010000017">
    <property type="protein sequence ID" value="EDH5129471.1"/>
    <property type="molecule type" value="Genomic_DNA"/>
</dbReference>
<dbReference type="InterPro" id="IPR020846">
    <property type="entry name" value="MFS_dom"/>
</dbReference>
<dbReference type="EMBL" id="AAKSWN010000121">
    <property type="protein sequence ID" value="ECV0374641.1"/>
    <property type="molecule type" value="Genomic_DNA"/>
</dbReference>
<evidence type="ECO:0000313" key="39">
    <source>
        <dbReference type="EMBL" id="ECB5818006.1"/>
    </source>
</evidence>
<dbReference type="EMBL" id="AAKSBM010000178">
    <property type="protein sequence ID" value="ECV3410047.1"/>
    <property type="molecule type" value="Genomic_DNA"/>
</dbReference>
<dbReference type="EMBL" id="AAGHSH010000019">
    <property type="protein sequence ID" value="EBO1895669.1"/>
    <property type="molecule type" value="Genomic_DNA"/>
</dbReference>
<evidence type="ECO:0000313" key="88">
    <source>
        <dbReference type="Proteomes" id="UP000365067"/>
    </source>
</evidence>
<dbReference type="EMBL" id="AAMHPQ010000025">
    <property type="protein sequence ID" value="EDH4308062.1"/>
    <property type="molecule type" value="Genomic_DNA"/>
</dbReference>
<feature type="transmembrane region" description="Helical" evidence="8">
    <location>
        <begin position="238"/>
        <end position="258"/>
    </location>
</feature>
<reference evidence="68" key="1">
    <citation type="submission" date="2018-07" db="EMBL/GenBank/DDBJ databases">
        <authorList>
            <consortium name="PulseNet: The National Subtyping Network for Foodborne Disease Surveillance"/>
            <person name="Tarr C.L."/>
            <person name="Trees E."/>
            <person name="Katz L.S."/>
            <person name="Carleton-Romer H.A."/>
            <person name="Stroika S."/>
            <person name="Kucerova Z."/>
            <person name="Roache K.F."/>
            <person name="Sabol A.L."/>
            <person name="Besser J."/>
            <person name="Gerner-Smidt P."/>
        </authorList>
    </citation>
    <scope>NUCLEOTIDE SEQUENCE</scope>
    <source>
        <strain evidence="68">PNUSAS000719</strain>
    </source>
</reference>
<evidence type="ECO:0000313" key="74">
    <source>
        <dbReference type="EMBL" id="EDF3873871.1"/>
    </source>
</evidence>
<evidence type="ECO:0000313" key="54">
    <source>
        <dbReference type="EMBL" id="ECU2528778.1"/>
    </source>
</evidence>
<dbReference type="EMBL" id="AAHVUF010000070">
    <property type="protein sequence ID" value="ECA8833745.1"/>
    <property type="molecule type" value="Genomic_DNA"/>
</dbReference>
<evidence type="ECO:0000313" key="84">
    <source>
        <dbReference type="EMBL" id="EDI5306225.1"/>
    </source>
</evidence>
<evidence type="ECO:0000313" key="73">
    <source>
        <dbReference type="EMBL" id="EDC6715997.1"/>
    </source>
</evidence>
<reference evidence="86 87" key="4">
    <citation type="journal article" date="2019" name="Proc. Natl. Acad. Sci. U.S.A.">
        <title>Microbiome composition shapes rapid genomic adaptation of Drosophila melanogaster.</title>
        <authorList>
            <person name="Rudman S.M."/>
            <person name="Greenblum S."/>
            <person name="Hughes R.C."/>
            <person name="Rajpurohit S."/>
            <person name="Kiratli O."/>
            <person name="Lowder D.B."/>
            <person name="Lemmon S.G."/>
            <person name="Petrov D.A."/>
            <person name="Chaston J.M."/>
            <person name="Schmidt P."/>
        </authorList>
    </citation>
    <scope>NUCLEOTIDE SEQUENCE [LARGE SCALE GENOMIC DNA]</scope>
    <source>
        <strain evidence="86 87">ME2L-19-11</strain>
    </source>
</reference>
<dbReference type="EMBL" id="AAKQYR010000018">
    <property type="protein sequence ID" value="ECU7623044.1"/>
    <property type="molecule type" value="Genomic_DNA"/>
</dbReference>
<dbReference type="EMBL" id="AAMKTN010000018">
    <property type="protein sequence ID" value="EDI3729458.1"/>
    <property type="molecule type" value="Genomic_DNA"/>
</dbReference>
<dbReference type="EMBL" id="AAKSVH010000018">
    <property type="protein sequence ID" value="ECV0621823.1"/>
    <property type="molecule type" value="Genomic_DNA"/>
</dbReference>
<keyword evidence="4" id="KW-0997">Cell inner membrane</keyword>
<dbReference type="Proteomes" id="UP000322839">
    <property type="component" value="Unassembled WGS sequence"/>
</dbReference>
<evidence type="ECO:0000313" key="10">
    <source>
        <dbReference type="EMBL" id="EBM8104881.1"/>
    </source>
</evidence>
<evidence type="ECO:0000313" key="80">
    <source>
        <dbReference type="EMBL" id="EDH5129471.1"/>
    </source>
</evidence>
<evidence type="ECO:0000313" key="42">
    <source>
        <dbReference type="EMBL" id="ECS2989592.1"/>
    </source>
</evidence>
<dbReference type="EMBL" id="AAMKVI010000054">
    <property type="protein sequence ID" value="EDI4078363.1"/>
    <property type="molecule type" value="Genomic_DNA"/>
</dbReference>
<dbReference type="RefSeq" id="WP_001141582.1">
    <property type="nucleotide sequence ID" value="NZ_CP051346.1"/>
</dbReference>
<evidence type="ECO:0000313" key="47">
    <source>
        <dbReference type="EMBL" id="ECT1657011.1"/>
    </source>
</evidence>
<evidence type="ECO:0000313" key="27">
    <source>
        <dbReference type="EMBL" id="EBV9904833.1"/>
    </source>
</evidence>
<dbReference type="EMBL" id="AAHYUR010000016">
    <property type="protein sequence ID" value="ECB8229940.1"/>
    <property type="molecule type" value="Genomic_DNA"/>
</dbReference>
<evidence type="ECO:0000256" key="1">
    <source>
        <dbReference type="ARBA" id="ARBA00004429"/>
    </source>
</evidence>
<dbReference type="Proteomes" id="UP000839719">
    <property type="component" value="Unassembled WGS sequence"/>
</dbReference>
<evidence type="ECO:0000313" key="43">
    <source>
        <dbReference type="EMBL" id="ECS3253437.1"/>
    </source>
</evidence>
<dbReference type="EMBL" id="AAGIAU010000018">
    <property type="protein sequence ID" value="EBO2913518.1"/>
    <property type="molecule type" value="Genomic_DNA"/>
</dbReference>
<evidence type="ECO:0000313" key="23">
    <source>
        <dbReference type="EMBL" id="EBO2528212.1"/>
    </source>
</evidence>
<evidence type="ECO:0000256" key="8">
    <source>
        <dbReference type="SAM" id="Phobius"/>
    </source>
</evidence>
<evidence type="ECO:0000256" key="7">
    <source>
        <dbReference type="ARBA" id="ARBA00023136"/>
    </source>
</evidence>
<evidence type="ECO:0000313" key="79">
    <source>
        <dbReference type="EMBL" id="EDH4308062.1"/>
    </source>
</evidence>
<reference evidence="27 88" key="2">
    <citation type="submission" date="2018-07" db="EMBL/GenBank/DDBJ databases">
        <authorList>
            <consortium name="GenomeTrakr network: Whole genome sequencing for foodborne pathogen traceback"/>
        </authorList>
    </citation>
    <scope>NUCLEOTIDE SEQUENCE</scope>
    <source>
        <strain evidence="67">15MN00359</strain>
        <strain evidence="45">CFSAN030068</strain>
        <strain evidence="15">CVM-N15245</strain>
        <strain evidence="27">CVM-N26458</strain>
        <strain evidence="28">CVM-N27249</strain>
        <strain evidence="14">FL-NRM019</strain>
        <strain evidence="18">FSIS11807908</strain>
        <strain evidence="64">FSIS11809753</strain>
        <strain evidence="52">FSIS11810082</strain>
        <strain evidence="53">FSIS11811171</strain>
        <strain evidence="46">FSIS11811492</strain>
        <strain evidence="47">FSIS11811977</strain>
        <strain evidence="66">FSIS11813790</strain>
        <strain evidence="17">FSIS11814114</strain>
        <strain evidence="26">FSIS11814883</strain>
        <strain evidence="33">FSIS11816006</strain>
        <strain evidence="34">FSIS11816516</strain>
        <strain evidence="38">FSIS11917264</strain>
        <strain evidence="11">FSIS11918347</strain>
        <strain evidence="20">FSIS11918574</strain>
        <strain evidence="21">FSIS11918976</strain>
        <strain evidence="76">FSIS1700275</strain>
        <strain evidence="77">FSIS1700278</strain>
        <strain evidence="78">FSIS1700345</strain>
        <strain evidence="79">FSIS1700727</strain>
        <strain evidence="80">FSIS1700879</strain>
        <strain evidence="81">FSIS1701380</strain>
        <strain evidence="83">FSIS1701544</strain>
        <strain evidence="50">FSIS1701847</strain>
        <strain evidence="82">FSIS1702151</strain>
        <strain evidence="84">FSIS1702153</strain>
        <strain evidence="85">FSIS1702286</strain>
        <strain evidence="58">FSIS1703277</strain>
        <strain evidence="74">FSIS1709877</strain>
        <strain evidence="65">FSIS21821682</strain>
        <strain evidence="44">FSIS21821754</strain>
        <strain evidence="62">FSIS21821883</strain>
        <strain evidence="19">FSIS21823107</strain>
        <strain evidence="10">FSIS21923521</strain>
        <strain evidence="39">FSIS21923565</strain>
        <strain evidence="22">FSIS21924037</strain>
        <strain evidence="13">FSIS21924041</strain>
        <strain evidence="23">FSIS21924118</strain>
        <strain evidence="24">FSIS21924205</strain>
        <strain evidence="63">FSIS31800522</strain>
        <strain evidence="54">FSIS31800719</strain>
        <strain evidence="61">FSIS31800927</strain>
        <strain evidence="59">FSIS31800955</strain>
        <strain evidence="31">FSIS31801101</strain>
        <strain evidence="32">FSIS31801138</strain>
        <strain evidence="36">FSIS31901439</strain>
        <strain evidence="37">FSIS31901449</strain>
        <strain evidence="12">FSIS31901700</strain>
        <strain evidence="29 88">IA-2010122881</strain>
        <strain evidence="16">NY-N19883</strain>
        <strain evidence="25">WAPHL_SAL-A00479</strain>
    </source>
</reference>
<evidence type="ECO:0000313" key="55">
    <source>
        <dbReference type="EMBL" id="ECU3471697.1"/>
    </source>
</evidence>
<evidence type="ECO:0000313" key="78">
    <source>
        <dbReference type="EMBL" id="EDG8425049.1"/>
    </source>
</evidence>
<dbReference type="EMBL" id="AAHPLT010000103">
    <property type="protein sequence ID" value="EBY9237625.1"/>
    <property type="molecule type" value="Genomic_DNA"/>
</dbReference>
<dbReference type="EMBL" id="AAKLNX010000025">
    <property type="protein sequence ID" value="ECT0511358.1"/>
    <property type="molecule type" value="Genomic_DNA"/>
</dbReference>
<dbReference type="Proteomes" id="UP000365067">
    <property type="component" value="Unassembled WGS sequence"/>
</dbReference>
<evidence type="ECO:0000313" key="52">
    <source>
        <dbReference type="EMBL" id="ECU1025530.1"/>
    </source>
</evidence>
<evidence type="ECO:0000313" key="25">
    <source>
        <dbReference type="EMBL" id="EBO2913518.1"/>
    </source>
</evidence>
<evidence type="ECO:0000313" key="50">
    <source>
        <dbReference type="EMBL" id="ECT8993770.1"/>
    </source>
</evidence>
<dbReference type="EMBL" id="AAKLXH010000063">
    <property type="protein sequence ID" value="ECT1657011.1"/>
    <property type="molecule type" value="Genomic_DNA"/>
</dbReference>
<dbReference type="EMBL" id="AALNXO010000166">
    <property type="protein sequence ID" value="EDB5656411.1"/>
    <property type="molecule type" value="Genomic_DNA"/>
</dbReference>
<dbReference type="EMBL" id="AAKOWS010000067">
    <property type="protein sequence ID" value="ECU1025530.1"/>
    <property type="molecule type" value="Genomic_DNA"/>
</dbReference>
<feature type="transmembrane region" description="Helical" evidence="8">
    <location>
        <begin position="361"/>
        <end position="385"/>
    </location>
</feature>
<dbReference type="EMBL" id="AAGJTV010000073">
    <property type="protein sequence ID" value="EBO8342229.1"/>
    <property type="molecule type" value="Genomic_DNA"/>
</dbReference>
<evidence type="ECO:0000313" key="69">
    <source>
        <dbReference type="EMBL" id="EDA6269912.1"/>
    </source>
</evidence>
<reference evidence="75" key="3">
    <citation type="submission" date="2018-07" db="EMBL/GenBank/DDBJ databases">
        <authorList>
            <consortium name="NARMS: The National Antimicrobial Resistance Monitoring System"/>
        </authorList>
    </citation>
    <scope>NUCLEOTIDE SEQUENCE</scope>
    <source>
        <strain evidence="55">CVM N17S1400</strain>
        <strain evidence="56">CVM N32765</strain>
        <strain evidence="57">CVM N32771</strain>
        <strain evidence="49">CVM N41920</strain>
        <strain evidence="70">CVM N42332</strain>
        <strain evidence="41">CVM N54726</strain>
        <strain evidence="71">CVM N56557</strain>
        <strain evidence="43">CVM N57292F</strain>
        <strain evidence="48">CVM N57958F</strain>
        <strain evidence="42">CVM N58008</strain>
        <strain evidence="72">CVM N58670</strain>
        <strain evidence="73">CVM N62967</strain>
        <strain evidence="51">FSIS11808073</strain>
        <strain evidence="60">FSIS11813416</strain>
        <strain evidence="30">FSIS11814102</strain>
        <strain evidence="35">FSIS11816699</strain>
        <strain evidence="40">FSIS11918308</strain>
        <strain evidence="69">FSIS1505221</strain>
        <strain evidence="75">FSIS1710719</strain>
    </source>
</reference>
<dbReference type="EMBL" id="AAGEON010000014">
    <property type="protein sequence ID" value="EBN0512050.1"/>
    <property type="molecule type" value="Genomic_DNA"/>
</dbReference>
<dbReference type="EMBL" id="AAHSYX010000073">
    <property type="protein sequence ID" value="ECA0090910.1"/>
    <property type="molecule type" value="Genomic_DNA"/>
</dbReference>
<evidence type="ECO:0000313" key="19">
    <source>
        <dbReference type="EMBL" id="EBO1634467.1"/>
    </source>
</evidence>
<dbReference type="EMBL" id="AAHULA010000012">
    <property type="protein sequence ID" value="ECA4442902.1"/>
    <property type="molecule type" value="Genomic_DNA"/>
</dbReference>
<dbReference type="Gene3D" id="1.20.1250.20">
    <property type="entry name" value="MFS general substrate transporter like domains"/>
    <property type="match status" value="2"/>
</dbReference>
<evidence type="ECO:0000313" key="16">
    <source>
        <dbReference type="EMBL" id="EBN3585783.1"/>
    </source>
</evidence>
<dbReference type="EMBL" id="AAKSAY010000055">
    <property type="protein sequence ID" value="ECV3653815.1"/>
    <property type="molecule type" value="Genomic_DNA"/>
</dbReference>
<evidence type="ECO:0000313" key="29">
    <source>
        <dbReference type="EMBL" id="EBW8725769.1"/>
    </source>
</evidence>
<evidence type="ECO:0000313" key="45">
    <source>
        <dbReference type="EMBL" id="ECT0511358.1"/>
    </source>
</evidence>
<keyword evidence="7 8" id="KW-0472">Membrane</keyword>
<sequence length="423" mass="45866">MPSYLGEDNLKVESASDNNQIMSDGKFSSSSTFMFARLSVLMLLQFIVFGSWFATLGLVLFTYKLGSIIGLAYTLCAVAAIISPLVFGAVSDRFISSEKILGFLHVIGGAIQFMLPGLVASGNGSIALIVIFLYMVFFQPTQGLVNSLSFQHLGNRGNLYPYLRLFATGGWAIGGFIVGILGYSSTIGIFYVAGISGILLGGYSFTLPKTNPKVKNIKFNLLDALGFRSLVLFKHKNFAILMICALLTSISLGVYNTYASPFLGSLGINGVASVMALGQLSEVAFIVFVPFVIKKVGMKWALLIGMAMWGIRFILFILAAKGHHWMAFVGIGLHGICNDFFLIVSAMYIDRLAPHEMKVQAQSWLIIAISGFGAAFGSLISGYVYSITINAAIVQSWIILWSIPISIAVVTSIVWFIGFEENK</sequence>
<dbReference type="EMBL" id="AAKQXS010000013">
    <property type="protein sequence ID" value="ECU7502632.1"/>
    <property type="molecule type" value="Genomic_DNA"/>
</dbReference>
<dbReference type="EMBL" id="SQSB01000011">
    <property type="protein sequence ID" value="KAA8312321.1"/>
    <property type="molecule type" value="Genomic_DNA"/>
</dbReference>
<evidence type="ECO:0000313" key="38">
    <source>
        <dbReference type="EMBL" id="ECA8957972.1"/>
    </source>
</evidence>
<evidence type="ECO:0000313" key="66">
    <source>
        <dbReference type="EMBL" id="ECV5199021.1"/>
    </source>
</evidence>
<feature type="transmembrane region" description="Helical" evidence="8">
    <location>
        <begin position="325"/>
        <end position="349"/>
    </location>
</feature>
<feature type="transmembrane region" description="Helical" evidence="8">
    <location>
        <begin position="38"/>
        <end position="61"/>
    </location>
</feature>
<dbReference type="EMBL" id="AAMARF010000016">
    <property type="protein sequence ID" value="EDF3873871.1"/>
    <property type="molecule type" value="Genomic_DNA"/>
</dbReference>
<dbReference type="EMBL" id="AAGDVA010000017">
    <property type="protein sequence ID" value="EBM8191683.1"/>
    <property type="molecule type" value="Genomic_DNA"/>
</dbReference>
<dbReference type="GO" id="GO:0015212">
    <property type="term" value="F:cytidine transmembrane transporter activity"/>
    <property type="evidence" value="ECO:0007669"/>
    <property type="project" value="TreeGrafter"/>
</dbReference>
<feature type="domain" description="Major facilitator superfamily (MFS) profile" evidence="9">
    <location>
        <begin position="237"/>
        <end position="423"/>
    </location>
</feature>
<dbReference type="InterPro" id="IPR036259">
    <property type="entry name" value="MFS_trans_sf"/>
</dbReference>
<evidence type="ECO:0000313" key="14">
    <source>
        <dbReference type="EMBL" id="EBM9689273.1"/>
    </source>
</evidence>
<dbReference type="EMBL" id="AAGHXH010000021">
    <property type="protein sequence ID" value="EBO2494619.1"/>
    <property type="molecule type" value="Genomic_DNA"/>
</dbReference>
<feature type="transmembrane region" description="Helical" evidence="8">
    <location>
        <begin position="270"/>
        <end position="293"/>
    </location>
</feature>
<keyword evidence="3" id="KW-1003">Cell membrane</keyword>
<dbReference type="PANTHER" id="PTHR23522">
    <property type="entry name" value="BLL5896 PROTEIN"/>
    <property type="match status" value="1"/>
</dbReference>
<dbReference type="EMBL" id="AAGFNW010000044">
    <property type="protein sequence ID" value="EBN3585783.1"/>
    <property type="molecule type" value="Genomic_DNA"/>
</dbReference>
<evidence type="ECO:0000313" key="63">
    <source>
        <dbReference type="EMBL" id="ECV3653815.1"/>
    </source>
</evidence>
<dbReference type="EMBL" id="AAKPHH010000151">
    <property type="protein sequence ID" value="ECU2381593.1"/>
    <property type="molecule type" value="Genomic_DNA"/>
</dbReference>
<dbReference type="EMBL" id="AAHYAO010000078">
    <property type="protein sequence ID" value="ECB5818006.1"/>
    <property type="molecule type" value="Genomic_DNA"/>
</dbReference>
<dbReference type="EMBL" id="AAMFMX010000022">
    <property type="protein sequence ID" value="EDG8425049.1"/>
    <property type="molecule type" value="Genomic_DNA"/>
</dbReference>
<dbReference type="EMBL" id="AAGEHN010000035">
    <property type="protein sequence ID" value="EBM9689273.1"/>
    <property type="molecule type" value="Genomic_DNA"/>
</dbReference>
<dbReference type="EMBL" id="AAKJFM010000068">
    <property type="protein sequence ID" value="ECS3253437.1"/>
    <property type="molecule type" value="Genomic_DNA"/>
</dbReference>
<feature type="transmembrane region" description="Helical" evidence="8">
    <location>
        <begin position="300"/>
        <end position="319"/>
    </location>
</feature>
<accession>A0A3V9S9B7</accession>
<dbReference type="EMBL" id="AAMEYE010000014">
    <property type="protein sequence ID" value="EDG6698505.1"/>
    <property type="molecule type" value="Genomic_DNA"/>
</dbReference>
<evidence type="ECO:0000313" key="41">
    <source>
        <dbReference type="EMBL" id="ECS2132538.1"/>
    </source>
</evidence>
<dbReference type="Pfam" id="PF03825">
    <property type="entry name" value="Nuc_H_symport"/>
    <property type="match status" value="1"/>
</dbReference>
<protein>
    <submittedName>
        <fullName evidence="75">MFS transporter</fullName>
    </submittedName>
    <submittedName>
        <fullName evidence="67">Nucleoside permease</fullName>
    </submittedName>
</protein>
<evidence type="ECO:0000313" key="40">
    <source>
        <dbReference type="EMBL" id="ECB8229940.1"/>
    </source>
</evidence>
<dbReference type="EMBL" id="AAGDUG010000140">
    <property type="protein sequence ID" value="EBM8104881.1"/>
    <property type="molecule type" value="Genomic_DNA"/>
</dbReference>
<evidence type="ECO:0000313" key="57">
    <source>
        <dbReference type="EMBL" id="ECU7623044.1"/>
    </source>
</evidence>
<evidence type="ECO:0000313" key="49">
    <source>
        <dbReference type="EMBL" id="ECT7071196.1"/>
    </source>
</evidence>
<dbReference type="EMBL" id="AAKYEZ010000017">
    <property type="protein sequence ID" value="ECW9637572.1"/>
    <property type="molecule type" value="Genomic_DNA"/>
</dbReference>
<dbReference type="GO" id="GO:0005886">
    <property type="term" value="C:plasma membrane"/>
    <property type="evidence" value="ECO:0007669"/>
    <property type="project" value="UniProtKB-SubCell"/>
</dbReference>
<evidence type="ECO:0000313" key="28">
    <source>
        <dbReference type="EMBL" id="EBW5969382.1"/>
    </source>
</evidence>
<dbReference type="AlphaFoldDB" id="A0A3V9S9B7"/>
<dbReference type="EMBL" id="AAMLTI010000020">
    <property type="protein sequence ID" value="EDI6914607.1"/>
    <property type="molecule type" value="Genomic_DNA"/>
</dbReference>
<name>A0A3V9S9B7_SALET</name>
<evidence type="ECO:0000313" key="44">
    <source>
        <dbReference type="EMBL" id="ECS9492359.1"/>
    </source>
</evidence>
<dbReference type="EMBL" id="AAKRWR010000088">
    <property type="protein sequence ID" value="ECV4440697.1"/>
    <property type="molecule type" value="Genomic_DNA"/>
</dbReference>
<evidence type="ECO:0000313" key="60">
    <source>
        <dbReference type="EMBL" id="ECV0374641.1"/>
    </source>
</evidence>
<evidence type="ECO:0000313" key="35">
    <source>
        <dbReference type="EMBL" id="ECA4916263.1"/>
    </source>
</evidence>
<comment type="subcellular location">
    <subcellularLocation>
        <location evidence="1">Cell inner membrane</location>
        <topology evidence="1">Multi-pass membrane protein</topology>
    </subcellularLocation>
</comment>
<dbReference type="Proteomes" id="UP000839705">
    <property type="component" value="Unassembled WGS sequence"/>
</dbReference>
<evidence type="ECO:0000313" key="51">
    <source>
        <dbReference type="EMBL" id="ECU0320452.1"/>
    </source>
</evidence>
<evidence type="ECO:0000256" key="3">
    <source>
        <dbReference type="ARBA" id="ARBA00022475"/>
    </source>
</evidence>
<dbReference type="EMBL" id="AAGDWY010000017">
    <property type="protein sequence ID" value="EBM8421962.1"/>
    <property type="molecule type" value="Genomic_DNA"/>
</dbReference>
<keyword evidence="5 8" id="KW-0812">Transmembrane</keyword>
<feature type="transmembrane region" description="Helical" evidence="8">
    <location>
        <begin position="162"/>
        <end position="183"/>
    </location>
</feature>
<dbReference type="EMBL" id="AAGEBN010000017">
    <property type="protein sequence ID" value="EBM8870140.1"/>
    <property type="molecule type" value="Genomic_DNA"/>
</dbReference>
<evidence type="ECO:0000256" key="2">
    <source>
        <dbReference type="ARBA" id="ARBA00022448"/>
    </source>
</evidence>
<evidence type="ECO:0000313" key="59">
    <source>
        <dbReference type="EMBL" id="ECV0336885.1"/>
    </source>
</evidence>
<evidence type="ECO:0000313" key="53">
    <source>
        <dbReference type="EMBL" id="ECU2381593.1"/>
    </source>
</evidence>
<evidence type="ECO:0000313" key="65">
    <source>
        <dbReference type="EMBL" id="ECV4832181.1"/>
    </source>
</evidence>
<evidence type="ECO:0000313" key="15">
    <source>
        <dbReference type="EMBL" id="EBN0512050.1"/>
    </source>
</evidence>
<dbReference type="EMBL" id="AALOWW010000035">
    <property type="protein sequence ID" value="EDB8563557.1"/>
    <property type="molecule type" value="Genomic_DNA"/>
</dbReference>
<feature type="transmembrane region" description="Helical" evidence="8">
    <location>
        <begin position="67"/>
        <end position="88"/>
    </location>
</feature>
<dbReference type="EMBL" id="AAKPQU010000086">
    <property type="protein sequence ID" value="ECU3471697.1"/>
    <property type="molecule type" value="Genomic_DNA"/>
</dbReference>
<dbReference type="EMBL" id="AAKJDK010000020">
    <property type="protein sequence ID" value="ECS2989592.1"/>
    <property type="molecule type" value="Genomic_DNA"/>
</dbReference>
<evidence type="ECO:0000313" key="31">
    <source>
        <dbReference type="EMBL" id="EBZ2433585.1"/>
    </source>
</evidence>
<evidence type="ECO:0000313" key="67">
    <source>
        <dbReference type="EMBL" id="ECW6044736.1"/>
    </source>
</evidence>
<evidence type="ECO:0000313" key="64">
    <source>
        <dbReference type="EMBL" id="ECV4440697.1"/>
    </source>
</evidence>
<evidence type="ECO:0000313" key="12">
    <source>
        <dbReference type="EMBL" id="EBM8421962.1"/>
    </source>
</evidence>
<evidence type="ECO:0000313" key="71">
    <source>
        <dbReference type="EMBL" id="EDB8291224.1"/>
    </source>
</evidence>
<dbReference type="EMBL" id="AAHULV010000021">
    <property type="protein sequence ID" value="ECA4916263.1"/>
    <property type="molecule type" value="Genomic_DNA"/>
</dbReference>
<dbReference type="EMBL" id="AAGHMS010000130">
    <property type="protein sequence ID" value="EBO1205990.1"/>
    <property type="molecule type" value="Genomic_DNA"/>
</dbReference>
<evidence type="ECO:0000313" key="26">
    <source>
        <dbReference type="EMBL" id="EBO8342229.1"/>
    </source>
</evidence>
<dbReference type="EMBL" id="AAKTLY010000076">
    <property type="protein sequence ID" value="ECV5199021.1"/>
    <property type="molecule type" value="Genomic_DNA"/>
</dbReference>
<reference evidence="86" key="5">
    <citation type="submission" date="2019-03" db="EMBL/GenBank/DDBJ databases">
        <authorList>
            <person name="Levent G."/>
            <person name="Schlochtermeier A."/>
            <person name="Ives S.E."/>
            <person name="Norman K.N."/>
            <person name="Lawhon S.D."/>
            <person name="Loneragan G.H."/>
            <person name="Anderson R.C."/>
            <person name="Scott H.M."/>
        </authorList>
    </citation>
    <scope>NUCLEOTIDE SEQUENCE</scope>
    <source>
        <strain evidence="86">ME2L-19-11</strain>
    </source>
</reference>
<gene>
    <name evidence="48" type="ORF">A3179_19945</name>
    <name evidence="42" type="ORF">A3Y30_15850</name>
    <name evidence="43" type="ORF">A3Z70_23150</name>
    <name evidence="56" type="ORF">A9T44_19260</name>
    <name evidence="57" type="ORF">A9T50_16325</name>
    <name evidence="49" type="ORF">A9W12_23595</name>
    <name evidence="70" type="ORF">A9W30_23365</name>
    <name evidence="45" type="ORF">ACY89_24400</name>
    <name evidence="67" type="ORF">AKH67_19860</name>
    <name evidence="15" type="ORF">ALX47_19020</name>
    <name evidence="68" type="ORF">ALZ48_20450</name>
    <name evidence="41" type="ORF">APO12_24030</name>
    <name evidence="16" type="ORF">ASH16_22875</name>
    <name evidence="27" type="ORF">AUA60_13315</name>
    <name evidence="28" type="ORF">AUB25_18180</name>
    <name evidence="69" type="ORF">AYO62_23540</name>
    <name evidence="74" type="ORF">B0D29_17110</name>
    <name evidence="75" type="ORF">B6C64_24485</name>
    <name evidence="76" type="ORF">B8184_14425</name>
    <name evidence="77" type="ORF">B9R05_23375</name>
    <name evidence="71" type="ORF">BCO88_23900</name>
    <name evidence="72" type="ORF">BCP44_23885</name>
    <name evidence="29" type="ORF">BGH80_18645</name>
    <name evidence="73" type="ORF">BH531_16265</name>
    <name evidence="51" type="ORF">C6752_18585</name>
    <name evidence="78" type="ORF">CAH86_18785</name>
    <name evidence="80" type="ORF">CB071_19810</name>
    <name evidence="79" type="ORF">CBQ06_20825</name>
    <name evidence="81" type="ORF">CDJ86_17615</name>
    <name evidence="84" type="ORF">CE351_18420</name>
    <name evidence="82" type="ORF">CEB89_13755</name>
    <name evidence="50" type="ORF">CEB92_25560</name>
    <name evidence="83" type="ORF">CED36_23750</name>
    <name evidence="85" type="ORF">CFL54_15815</name>
    <name evidence="58" type="ORF">CIR65_18705</name>
    <name evidence="61" type="ORF">D1343_11800</name>
    <name evidence="66" type="ORF">D3156_25480</name>
    <name evidence="59" type="ORF">D3E07_24740</name>
    <name evidence="60" type="ORF">D3I79_24870</name>
    <name evidence="17" type="ORF">D6J12_24140</name>
    <name evidence="30" type="ORF">D6Y68_24925</name>
    <name evidence="31" type="ORF">D9A38_18740</name>
    <name evidence="32" type="ORF">D9U58_18565</name>
    <name evidence="44" type="ORF">DM626_16385</name>
    <name evidence="52" type="ORF">DM640_24225</name>
    <name evidence="64" type="ORF">DML56_24445</name>
    <name evidence="63" type="ORF">DN913_24765</name>
    <name evidence="65" type="ORF">DN953_25125</name>
    <name evidence="62" type="ORF">DOQ15_24145</name>
    <name evidence="53" type="ORF">DR951_24770</name>
    <name evidence="54" type="ORF">DT111_24500</name>
    <name evidence="46" type="ORF">DTE28_07615</name>
    <name evidence="47" type="ORF">DVE68_24305</name>
    <name evidence="55" type="ORF">DYO51_24500</name>
    <name evidence="40" type="ORF">E2A04_18270</name>
    <name evidence="11" type="ORF">E2K49_15485</name>
    <name evidence="20" type="ORF">E2K50_12130</name>
    <name evidence="21" type="ORF">E3B48_14545</name>
    <name evidence="86" type="ORF">E4679_20830</name>
    <name evidence="12" type="ORF">E4J19_16030</name>
    <name evidence="26" type="ORF">EA075_23155</name>
    <name evidence="18" type="ORF">EIC51_24125</name>
    <name evidence="33" type="ORF">EID80_24045</name>
    <name evidence="35" type="ORF">ELM42_15735</name>
    <name evidence="34" type="ORF">ELO16_19490</name>
    <name evidence="19" type="ORF">EOV29_22720</name>
    <name evidence="36" type="ORF">EQ864_10425</name>
    <name evidence="37" type="ORF">ER558_23585</name>
    <name evidence="38" type="ORF">ESI84_17535</name>
    <name evidence="10" type="ORF">EYU37_21925</name>
    <name evidence="39" type="ORF">EZK82_24275</name>
    <name evidence="13" type="ORF">FA713_15515</name>
    <name evidence="22" type="ORF">FA719_17520</name>
    <name evidence="23" type="ORF">FBD64_24025</name>
    <name evidence="24" type="ORF">FDQ73_11785</name>
    <name evidence="14" type="ORF">GL28_23375</name>
    <name evidence="25" type="ORF">JF21_21075</name>
</gene>
<dbReference type="EMBL" id="AAHVVF010000015">
    <property type="protein sequence ID" value="ECA8957972.1"/>
    <property type="molecule type" value="Genomic_DNA"/>
</dbReference>
<evidence type="ECO:0000313" key="11">
    <source>
        <dbReference type="EMBL" id="EBM8191683.1"/>
    </source>
</evidence>
<dbReference type="EMBL" id="AALRRQ010000012">
    <property type="protein sequence ID" value="EDC6715997.1"/>
    <property type="molecule type" value="Genomic_DNA"/>
</dbReference>
<dbReference type="EMBL" id="AAGHXO010000125">
    <property type="protein sequence ID" value="EBO2528212.1"/>
    <property type="molecule type" value="Genomic_DNA"/>
</dbReference>
<comment type="caution">
    <text evidence="75">The sequence shown here is derived from an EMBL/GenBank/DDBJ whole genome shotgun (WGS) entry which is preliminary data.</text>
</comment>
<dbReference type="InterPro" id="IPR004740">
    <property type="entry name" value="Nuc_H_symport"/>
</dbReference>
<dbReference type="EMBL" id="AAGHZM010000017">
    <property type="protein sequence ID" value="EBO2756218.1"/>
    <property type="molecule type" value="Genomic_DNA"/>
</dbReference>
<evidence type="ECO:0000313" key="36">
    <source>
        <dbReference type="EMBL" id="ECA8555570.1"/>
    </source>
</evidence>
<dbReference type="EMBL" id="AAHGZJ010000013">
    <property type="protein sequence ID" value="EBV9904833.1"/>
    <property type="molecule type" value="Genomic_DNA"/>
</dbReference>
<evidence type="ECO:0000313" key="30">
    <source>
        <dbReference type="EMBL" id="EBY9237625.1"/>
    </source>
</evidence>
<evidence type="ECO:0000313" key="46">
    <source>
        <dbReference type="EMBL" id="ECT1149031.1"/>
    </source>
</evidence>
<dbReference type="EMBL" id="AALOUC010000103">
    <property type="protein sequence ID" value="EDB8291224.1"/>
    <property type="molecule type" value="Genomic_DNA"/>
</dbReference>
<dbReference type="EMBL" id="AAKRLS010000016">
    <property type="protein sequence ID" value="ECU9199364.1"/>
    <property type="molecule type" value="Genomic_DNA"/>
</dbReference>
<dbReference type="EMBL" id="AAHQMV010000018">
    <property type="protein sequence ID" value="EBZ2433585.1"/>
    <property type="molecule type" value="Genomic_DNA"/>
</dbReference>
<evidence type="ECO:0000313" key="13">
    <source>
        <dbReference type="EMBL" id="EBM8870140.1"/>
    </source>
</evidence>
<dbReference type="EMBL" id="AAMFEG010000032">
    <property type="protein sequence ID" value="EDG7392429.1"/>
    <property type="molecule type" value="Genomic_DNA"/>
</dbReference>
<evidence type="ECO:0000313" key="70">
    <source>
        <dbReference type="EMBL" id="EDB5656411.1"/>
    </source>
</evidence>
<evidence type="ECO:0000313" key="85">
    <source>
        <dbReference type="EMBL" id="EDI6914607.1"/>
    </source>
</evidence>
<evidence type="ECO:0000259" key="9">
    <source>
        <dbReference type="PROSITE" id="PS50850"/>
    </source>
</evidence>
<dbReference type="EMBL" id="AAKLFR010000019">
    <property type="protein sequence ID" value="ECS9492359.1"/>
    <property type="molecule type" value="Genomic_DNA"/>
</dbReference>
<evidence type="ECO:0000313" key="34">
    <source>
        <dbReference type="EMBL" id="ECA4442902.1"/>
    </source>
</evidence>
<evidence type="ECO:0000313" key="22">
    <source>
        <dbReference type="EMBL" id="EBO2494619.1"/>
    </source>
</evidence>
<evidence type="ECO:0000313" key="62">
    <source>
        <dbReference type="EMBL" id="ECV3410047.1"/>
    </source>
</evidence>
<evidence type="ECO:0000313" key="24">
    <source>
        <dbReference type="EMBL" id="EBO2756218.1"/>
    </source>
</evidence>
<dbReference type="PANTHER" id="PTHR23522:SF4">
    <property type="entry name" value="NUCLEOSIDE PERMEASE NUPG-RELATED"/>
    <property type="match status" value="1"/>
</dbReference>
<evidence type="ECO:0000313" key="83">
    <source>
        <dbReference type="EMBL" id="EDI4078363.1"/>
    </source>
</evidence>
<keyword evidence="2" id="KW-0813">Transport</keyword>
<dbReference type="GO" id="GO:0015213">
    <property type="term" value="F:uridine transmembrane transporter activity"/>
    <property type="evidence" value="ECO:0007669"/>
    <property type="project" value="TreeGrafter"/>
</dbReference>
<evidence type="ECO:0000313" key="72">
    <source>
        <dbReference type="EMBL" id="EDB8563557.1"/>
    </source>
</evidence>
<proteinExistence type="predicted"/>
<dbReference type="EMBL" id="AAKWYY010000011">
    <property type="protein sequence ID" value="ECW6044736.1"/>
    <property type="molecule type" value="Genomic_DNA"/>
</dbReference>
<evidence type="ECO:0000313" key="58">
    <source>
        <dbReference type="EMBL" id="ECU9199364.1"/>
    </source>
</evidence>
<dbReference type="EMBL" id="AAKLTE010000010">
    <property type="protein sequence ID" value="ECT1149031.1"/>
    <property type="molecule type" value="Genomic_DNA"/>
</dbReference>
<evidence type="ECO:0000313" key="48">
    <source>
        <dbReference type="EMBL" id="ECT6384692.1"/>
    </source>
</evidence>
<dbReference type="EMBL" id="AAKTJV010000068">
    <property type="protein sequence ID" value="ECV4832181.1"/>
    <property type="molecule type" value="Genomic_DNA"/>
</dbReference>
<dbReference type="Proteomes" id="UP000839903">
    <property type="component" value="Unassembled WGS sequence"/>
</dbReference>
<dbReference type="Proteomes" id="UP000839916">
    <property type="component" value="Unassembled WGS sequence"/>
</dbReference>
<dbReference type="EMBL" id="AAKOQU010000020">
    <property type="protein sequence ID" value="ECU0320452.1"/>
    <property type="molecule type" value="Genomic_DNA"/>
</dbReference>
<evidence type="ECO:0000313" key="75">
    <source>
        <dbReference type="EMBL" id="EDG1032641.1"/>
    </source>
</evidence>
<dbReference type="Proteomes" id="UP000839714">
    <property type="component" value="Unassembled WGS sequence"/>
</dbReference>
<evidence type="ECO:0000256" key="6">
    <source>
        <dbReference type="ARBA" id="ARBA00022989"/>
    </source>
</evidence>
<evidence type="ECO:0000313" key="61">
    <source>
        <dbReference type="EMBL" id="ECV0621823.1"/>
    </source>
</evidence>
<dbReference type="EMBL" id="AAKPJA010000084">
    <property type="protein sequence ID" value="ECU2528778.1"/>
    <property type="molecule type" value="Genomic_DNA"/>
</dbReference>
<evidence type="ECO:0000313" key="68">
    <source>
        <dbReference type="EMBL" id="ECW9637572.1"/>
    </source>
</evidence>